<gene>
    <name evidence="3" type="ORF">NP493_228g07008</name>
</gene>
<evidence type="ECO:0000313" key="3">
    <source>
        <dbReference type="EMBL" id="KAK2185576.1"/>
    </source>
</evidence>
<name>A0AAD9P070_RIDPI</name>
<dbReference type="PANTHER" id="PTHR47027">
    <property type="entry name" value="REVERSE TRANSCRIPTASE DOMAIN-CONTAINING PROTEIN"/>
    <property type="match status" value="1"/>
</dbReference>
<feature type="domain" description="Reverse transcriptase" evidence="2">
    <location>
        <begin position="3"/>
        <end position="91"/>
    </location>
</feature>
<dbReference type="Proteomes" id="UP001209878">
    <property type="component" value="Unassembled WGS sequence"/>
</dbReference>
<dbReference type="PANTHER" id="PTHR47027:SF25">
    <property type="entry name" value="REVERSE TRANSCRIPTASE DOMAIN-CONTAINING PROTEIN"/>
    <property type="match status" value="1"/>
</dbReference>
<protein>
    <recommendedName>
        <fullName evidence="2">Reverse transcriptase domain-containing protein</fullName>
    </recommendedName>
</protein>
<comment type="caution">
    <text evidence="3">The sequence shown here is derived from an EMBL/GenBank/DDBJ whole genome shotgun (WGS) entry which is preliminary data.</text>
</comment>
<evidence type="ECO:0000256" key="1">
    <source>
        <dbReference type="SAM" id="MobiDB-lite"/>
    </source>
</evidence>
<accession>A0AAD9P070</accession>
<evidence type="ECO:0000259" key="2">
    <source>
        <dbReference type="Pfam" id="PF00078"/>
    </source>
</evidence>
<sequence length="275" mass="32275">MLKILLNRLKPQAEKIIAEEQAGFRPGRSTTEQIFNLRILCEKYLQHQQDLCHVFIDFKNAFERVWHAALWATMRHFNINVNLIRMIQNLYEKATRGLATAALAKLKTIWNDRNIALSSKIRLMRSLVMSIFLYACESWTLTTDTERRIQAMEMRCLRKLLSITYRDHISNKEVRNRTRQAIGPHEDLLTTVKRRKLKWYGHITRSTGLANTILQGTVQGGRRRGRPKKRWEDNIPEWTGMTLSAAMRKTERREEWRELVARSSVAPQRSTKTTG</sequence>
<organism evidence="3 4">
    <name type="scientific">Ridgeia piscesae</name>
    <name type="common">Tubeworm</name>
    <dbReference type="NCBI Taxonomy" id="27915"/>
    <lineage>
        <taxon>Eukaryota</taxon>
        <taxon>Metazoa</taxon>
        <taxon>Spiralia</taxon>
        <taxon>Lophotrochozoa</taxon>
        <taxon>Annelida</taxon>
        <taxon>Polychaeta</taxon>
        <taxon>Sedentaria</taxon>
        <taxon>Canalipalpata</taxon>
        <taxon>Sabellida</taxon>
        <taxon>Siboglinidae</taxon>
        <taxon>Ridgeia</taxon>
    </lineage>
</organism>
<evidence type="ECO:0000313" key="4">
    <source>
        <dbReference type="Proteomes" id="UP001209878"/>
    </source>
</evidence>
<reference evidence="3" key="1">
    <citation type="journal article" date="2023" name="Mol. Biol. Evol.">
        <title>Third-Generation Sequencing Reveals the Adaptive Role of the Epigenome in Three Deep-Sea Polychaetes.</title>
        <authorList>
            <person name="Perez M."/>
            <person name="Aroh O."/>
            <person name="Sun Y."/>
            <person name="Lan Y."/>
            <person name="Juniper S.K."/>
            <person name="Young C.R."/>
            <person name="Angers B."/>
            <person name="Qian P.Y."/>
        </authorList>
    </citation>
    <scope>NUCLEOTIDE SEQUENCE</scope>
    <source>
        <strain evidence="3">R07B-5</strain>
    </source>
</reference>
<proteinExistence type="predicted"/>
<dbReference type="InterPro" id="IPR000477">
    <property type="entry name" value="RT_dom"/>
</dbReference>
<dbReference type="Pfam" id="PF00078">
    <property type="entry name" value="RVT_1"/>
    <property type="match status" value="1"/>
</dbReference>
<feature type="region of interest" description="Disordered" evidence="1">
    <location>
        <begin position="254"/>
        <end position="275"/>
    </location>
</feature>
<feature type="compositionally biased region" description="Polar residues" evidence="1">
    <location>
        <begin position="265"/>
        <end position="275"/>
    </location>
</feature>
<keyword evidence="4" id="KW-1185">Reference proteome</keyword>
<dbReference type="EMBL" id="JAODUO010000230">
    <property type="protein sequence ID" value="KAK2185576.1"/>
    <property type="molecule type" value="Genomic_DNA"/>
</dbReference>
<dbReference type="AlphaFoldDB" id="A0AAD9P070"/>